<dbReference type="EMBL" id="CP053452">
    <property type="protein sequence ID" value="QJW98052.1"/>
    <property type="molecule type" value="Genomic_DNA"/>
</dbReference>
<dbReference type="Proteomes" id="UP000503447">
    <property type="component" value="Chromosome"/>
</dbReference>
<feature type="compositionally biased region" description="Basic residues" evidence="1">
    <location>
        <begin position="245"/>
        <end position="255"/>
    </location>
</feature>
<dbReference type="AlphaFoldDB" id="A0A6M5YYS0"/>
<evidence type="ECO:0000256" key="1">
    <source>
        <dbReference type="SAM" id="MobiDB-lite"/>
    </source>
</evidence>
<evidence type="ECO:0000313" key="2">
    <source>
        <dbReference type="EMBL" id="QJW98052.1"/>
    </source>
</evidence>
<keyword evidence="3" id="KW-1185">Reference proteome</keyword>
<gene>
    <name evidence="2" type="ORF">FTUN_5632</name>
</gene>
<dbReference type="InterPro" id="IPR052514">
    <property type="entry name" value="SAM-dependent_MTase"/>
</dbReference>
<dbReference type="PANTHER" id="PTHR34203">
    <property type="entry name" value="METHYLTRANSFERASE, FKBM FAMILY PROTEIN"/>
    <property type="match status" value="1"/>
</dbReference>
<evidence type="ECO:0000313" key="3">
    <source>
        <dbReference type="Proteomes" id="UP000503447"/>
    </source>
</evidence>
<reference evidence="3" key="1">
    <citation type="submission" date="2020-05" db="EMBL/GenBank/DDBJ databases">
        <title>Frigoriglobus tundricola gen. nov., sp. nov., a psychrotolerant cellulolytic planctomycete of the family Gemmataceae with two divergent copies of 16S rRNA gene.</title>
        <authorList>
            <person name="Kulichevskaya I.S."/>
            <person name="Ivanova A.A."/>
            <person name="Naumoff D.G."/>
            <person name="Beletsky A.V."/>
            <person name="Rijpstra W.I.C."/>
            <person name="Sinninghe Damste J.S."/>
            <person name="Mardanov A.V."/>
            <person name="Ravin N.V."/>
            <person name="Dedysh S.N."/>
        </authorList>
    </citation>
    <scope>NUCLEOTIDE SEQUENCE [LARGE SCALE GENOMIC DNA]</scope>
    <source>
        <strain evidence="3">PL17</strain>
    </source>
</reference>
<dbReference type="NCBIfam" id="TIGR01444">
    <property type="entry name" value="fkbM_fam"/>
    <property type="match status" value="1"/>
</dbReference>
<dbReference type="KEGG" id="ftj:FTUN_5632"/>
<dbReference type="PANTHER" id="PTHR34203:SF13">
    <property type="entry name" value="EXPRESSED PROTEIN"/>
    <property type="match status" value="1"/>
</dbReference>
<dbReference type="SUPFAM" id="SSF53335">
    <property type="entry name" value="S-adenosyl-L-methionine-dependent methyltransferases"/>
    <property type="match status" value="1"/>
</dbReference>
<protein>
    <recommendedName>
        <fullName evidence="4">Methyltransferase FkbM domain-containing protein</fullName>
    </recommendedName>
</protein>
<feature type="compositionally biased region" description="Basic residues" evidence="1">
    <location>
        <begin position="200"/>
        <end position="210"/>
    </location>
</feature>
<accession>A0A6M5YYS0</accession>
<dbReference type="InterPro" id="IPR006342">
    <property type="entry name" value="FkbM_mtfrase"/>
</dbReference>
<feature type="region of interest" description="Disordered" evidence="1">
    <location>
        <begin position="169"/>
        <end position="274"/>
    </location>
</feature>
<dbReference type="Gene3D" id="3.40.50.150">
    <property type="entry name" value="Vaccinia Virus protein VP39"/>
    <property type="match status" value="1"/>
</dbReference>
<sequence>MGRFWTLQFFRAWHARLTLGSVLRYRSFLVREGAQQLRPTGLLRLAIKSPIKETIWLREVGSDLSTFDEILIKQVYRSAVGALRDCRYVVDLGANIGLASLYFAHAFPNSRVLAVEPDPRNYALLARNTHRLGRANRVVTKQAAIWSRDAPVNLVNHHADHDYNRLEVTATDRPDSRRHLGIADRGRRVPPHRPAESGRGRRRGRTLPHRRSLDRSRERNMYRVSRRQPRDDGLRPVDGGARVPNRLHRLPHHARAPGSTGSLIAPFVPRAHRP</sequence>
<proteinExistence type="predicted"/>
<evidence type="ECO:0008006" key="4">
    <source>
        <dbReference type="Google" id="ProtNLM"/>
    </source>
</evidence>
<dbReference type="InterPro" id="IPR029063">
    <property type="entry name" value="SAM-dependent_MTases_sf"/>
</dbReference>
<feature type="compositionally biased region" description="Basic and acidic residues" evidence="1">
    <location>
        <begin position="211"/>
        <end position="221"/>
    </location>
</feature>
<organism evidence="2 3">
    <name type="scientific">Frigoriglobus tundricola</name>
    <dbReference type="NCBI Taxonomy" id="2774151"/>
    <lineage>
        <taxon>Bacteria</taxon>
        <taxon>Pseudomonadati</taxon>
        <taxon>Planctomycetota</taxon>
        <taxon>Planctomycetia</taxon>
        <taxon>Gemmatales</taxon>
        <taxon>Gemmataceae</taxon>
        <taxon>Frigoriglobus</taxon>
    </lineage>
</organism>
<name>A0A6M5YYS0_9BACT</name>
<feature type="compositionally biased region" description="Basic and acidic residues" evidence="1">
    <location>
        <begin position="169"/>
        <end position="199"/>
    </location>
</feature>